<organism evidence="1 2">
    <name type="scientific">Acropora cervicornis</name>
    <name type="common">Staghorn coral</name>
    <dbReference type="NCBI Taxonomy" id="6130"/>
    <lineage>
        <taxon>Eukaryota</taxon>
        <taxon>Metazoa</taxon>
        <taxon>Cnidaria</taxon>
        <taxon>Anthozoa</taxon>
        <taxon>Hexacorallia</taxon>
        <taxon>Scleractinia</taxon>
        <taxon>Astrocoeniina</taxon>
        <taxon>Acroporidae</taxon>
        <taxon>Acropora</taxon>
    </lineage>
</organism>
<dbReference type="AlphaFoldDB" id="A0AAD9URQ6"/>
<proteinExistence type="predicted"/>
<dbReference type="Gene3D" id="3.10.10.10">
    <property type="entry name" value="HIV Type 1 Reverse Transcriptase, subunit A, domain 1"/>
    <property type="match status" value="1"/>
</dbReference>
<dbReference type="EMBL" id="JARQWQ010000181">
    <property type="protein sequence ID" value="KAK2547504.1"/>
    <property type="molecule type" value="Genomic_DNA"/>
</dbReference>
<evidence type="ECO:0000313" key="2">
    <source>
        <dbReference type="Proteomes" id="UP001249851"/>
    </source>
</evidence>
<dbReference type="InterPro" id="IPR043502">
    <property type="entry name" value="DNA/RNA_pol_sf"/>
</dbReference>
<reference evidence="1" key="2">
    <citation type="journal article" date="2023" name="Science">
        <title>Genomic signatures of disease resistance in endangered staghorn corals.</title>
        <authorList>
            <person name="Vollmer S.V."/>
            <person name="Selwyn J.D."/>
            <person name="Despard B.A."/>
            <person name="Roesel C.L."/>
        </authorList>
    </citation>
    <scope>NUCLEOTIDE SEQUENCE</scope>
    <source>
        <strain evidence="1">K2</strain>
    </source>
</reference>
<dbReference type="Proteomes" id="UP001249851">
    <property type="component" value="Unassembled WGS sequence"/>
</dbReference>
<comment type="caution">
    <text evidence="1">The sequence shown here is derived from an EMBL/GenBank/DDBJ whole genome shotgun (WGS) entry which is preliminary data.</text>
</comment>
<accession>A0AAD9URQ6</accession>
<evidence type="ECO:0000313" key="1">
    <source>
        <dbReference type="EMBL" id="KAK2547504.1"/>
    </source>
</evidence>
<keyword evidence="2" id="KW-1185">Reference proteome</keyword>
<name>A0AAD9URQ6_ACRCE</name>
<reference evidence="1" key="1">
    <citation type="journal article" date="2023" name="G3 (Bethesda)">
        <title>Whole genome assembly and annotation of the endangered Caribbean coral Acropora cervicornis.</title>
        <authorList>
            <person name="Selwyn J.D."/>
            <person name="Vollmer S.V."/>
        </authorList>
    </citation>
    <scope>NUCLEOTIDE SEQUENCE</scope>
    <source>
        <strain evidence="1">K2</strain>
    </source>
</reference>
<sequence>MISERNVCIKVAGRLKYFLSEWKLITTDLKILGMTLLNKGVYEEAQPSQHKVISSIFLRKKENGSYRMIVNLKRLNESFQNGEPISYCAINEKIVVTDAYYTVPVASEHRKYLRFIWGGELFSTENTCGSYGVANYLSVLVCPMAYPQYLDILPSSLSQYMPQGKYEDQEEGTRWEHSTSNDLWVRVFGIDQRYEKLAVAQRKLERIILDITLRHPKRNSWIRQETGVSDIVNIVRMAKHRWTEHKARLSGNRLTIRAREWTARDWIGKHDGEMISPDSLDLHVQD</sequence>
<dbReference type="SUPFAM" id="SSF56672">
    <property type="entry name" value="DNA/RNA polymerases"/>
    <property type="match status" value="1"/>
</dbReference>
<protein>
    <submittedName>
        <fullName evidence="1">Uncharacterized protein</fullName>
    </submittedName>
</protein>
<gene>
    <name evidence="1" type="ORF">P5673_032504</name>
</gene>